<sequence length="123" mass="13741">MQRLQNDSASYHDLLCERDAAITKGCTTNSAACGCDMLSAENAKLAELQRKLVEFEKAMAKIRAEQESITAKRKEESKEAQSNISKLHNAKLAEMRQATARVRGDREEEAKQATSNVLKLRKT</sequence>
<feature type="region of interest" description="Disordered" evidence="2">
    <location>
        <begin position="100"/>
        <end position="123"/>
    </location>
</feature>
<evidence type="ECO:0000256" key="2">
    <source>
        <dbReference type="SAM" id="MobiDB-lite"/>
    </source>
</evidence>
<organism evidence="3 4">
    <name type="scientific">Zymoseptoria tritici (strain CBS 115943 / IPO323)</name>
    <name type="common">Speckled leaf blotch fungus</name>
    <name type="synonym">Septoria tritici</name>
    <dbReference type="NCBI Taxonomy" id="336722"/>
    <lineage>
        <taxon>Eukaryota</taxon>
        <taxon>Fungi</taxon>
        <taxon>Dikarya</taxon>
        <taxon>Ascomycota</taxon>
        <taxon>Pezizomycotina</taxon>
        <taxon>Dothideomycetes</taxon>
        <taxon>Dothideomycetidae</taxon>
        <taxon>Mycosphaerellales</taxon>
        <taxon>Mycosphaerellaceae</taxon>
        <taxon>Zymoseptoria</taxon>
    </lineage>
</organism>
<feature type="compositionally biased region" description="Basic and acidic residues" evidence="2">
    <location>
        <begin position="102"/>
        <end position="111"/>
    </location>
</feature>
<dbReference type="EMBL" id="CM001210">
    <property type="protein sequence ID" value="EGP82359.1"/>
    <property type="molecule type" value="Genomic_DNA"/>
</dbReference>
<accession>F9XR32</accession>
<name>F9XR32_ZYMTI</name>
<keyword evidence="1" id="KW-0175">Coiled coil</keyword>
<dbReference type="InParanoid" id="F9XR32"/>
<evidence type="ECO:0000313" key="4">
    <source>
        <dbReference type="Proteomes" id="UP000008062"/>
    </source>
</evidence>
<evidence type="ECO:0000256" key="1">
    <source>
        <dbReference type="SAM" id="Coils"/>
    </source>
</evidence>
<proteinExistence type="predicted"/>
<reference evidence="3 4" key="1">
    <citation type="journal article" date="2011" name="PLoS Genet.">
        <title>Finished genome of the fungal wheat pathogen Mycosphaerella graminicola reveals dispensome structure, chromosome plasticity, and stealth pathogenesis.</title>
        <authorList>
            <person name="Goodwin S.B."/>
            <person name="Ben M'barek S."/>
            <person name="Dhillon B."/>
            <person name="Wittenberg A.H.J."/>
            <person name="Crane C.F."/>
            <person name="Hane J.K."/>
            <person name="Foster A.J."/>
            <person name="Van der Lee T.A.J."/>
            <person name="Grimwood J."/>
            <person name="Aerts A."/>
            <person name="Antoniw J."/>
            <person name="Bailey A."/>
            <person name="Bluhm B."/>
            <person name="Bowler J."/>
            <person name="Bristow J."/>
            <person name="van der Burgt A."/>
            <person name="Canto-Canche B."/>
            <person name="Churchill A.C.L."/>
            <person name="Conde-Ferraez L."/>
            <person name="Cools H.J."/>
            <person name="Coutinho P.M."/>
            <person name="Csukai M."/>
            <person name="Dehal P."/>
            <person name="De Wit P."/>
            <person name="Donzelli B."/>
            <person name="van de Geest H.C."/>
            <person name="van Ham R.C.H.J."/>
            <person name="Hammond-Kosack K.E."/>
            <person name="Henrissat B."/>
            <person name="Kilian A."/>
            <person name="Kobayashi A.K."/>
            <person name="Koopmann E."/>
            <person name="Kourmpetis Y."/>
            <person name="Kuzniar A."/>
            <person name="Lindquist E."/>
            <person name="Lombard V."/>
            <person name="Maliepaard C."/>
            <person name="Martins N."/>
            <person name="Mehrabi R."/>
            <person name="Nap J.P.H."/>
            <person name="Ponomarenko A."/>
            <person name="Rudd J.J."/>
            <person name="Salamov A."/>
            <person name="Schmutz J."/>
            <person name="Schouten H.J."/>
            <person name="Shapiro H."/>
            <person name="Stergiopoulos I."/>
            <person name="Torriani S.F.F."/>
            <person name="Tu H."/>
            <person name="de Vries R.P."/>
            <person name="Waalwijk C."/>
            <person name="Ware S.B."/>
            <person name="Wiebenga A."/>
            <person name="Zwiers L.-H."/>
            <person name="Oliver R.P."/>
            <person name="Grigoriev I.V."/>
            <person name="Kema G.H.J."/>
        </authorList>
    </citation>
    <scope>NUCLEOTIDE SEQUENCE [LARGE SCALE GENOMIC DNA]</scope>
    <source>
        <strain evidence="4">CBS 115943 / IPO323</strain>
    </source>
</reference>
<dbReference type="KEGG" id="ztr:MYCGRDRAFT_97639"/>
<dbReference type="Proteomes" id="UP000008062">
    <property type="component" value="Chromosome 15"/>
</dbReference>
<dbReference type="AlphaFoldDB" id="F9XR32"/>
<gene>
    <name evidence="3" type="ORF">MYCGRDRAFT_97639</name>
</gene>
<keyword evidence="4" id="KW-1185">Reference proteome</keyword>
<dbReference type="HOGENOM" id="CLU_2017022_0_0_1"/>
<protein>
    <submittedName>
        <fullName evidence="3">Uncharacterized protein</fullName>
    </submittedName>
</protein>
<evidence type="ECO:0000313" key="3">
    <source>
        <dbReference type="EMBL" id="EGP82359.1"/>
    </source>
</evidence>
<dbReference type="GeneID" id="13400133"/>
<dbReference type="PROSITE" id="PS51257">
    <property type="entry name" value="PROKAR_LIPOPROTEIN"/>
    <property type="match status" value="1"/>
</dbReference>
<feature type="coiled-coil region" evidence="1">
    <location>
        <begin position="38"/>
        <end position="65"/>
    </location>
</feature>
<dbReference type="RefSeq" id="XP_003847383.1">
    <property type="nucleotide sequence ID" value="XM_003847335.1"/>
</dbReference>